<dbReference type="Proteomes" id="UP000269157">
    <property type="component" value="Unassembled WGS sequence"/>
</dbReference>
<organism evidence="2 3">
    <name type="scientific">Litoreibacter meonggei</name>
    <dbReference type="NCBI Taxonomy" id="1049199"/>
    <lineage>
        <taxon>Bacteria</taxon>
        <taxon>Pseudomonadati</taxon>
        <taxon>Pseudomonadota</taxon>
        <taxon>Alphaproteobacteria</taxon>
        <taxon>Rhodobacterales</taxon>
        <taxon>Roseobacteraceae</taxon>
        <taxon>Litoreibacter</taxon>
    </lineage>
</organism>
<comment type="caution">
    <text evidence="2">The sequence shown here is derived from an EMBL/GenBank/DDBJ whole genome shotgun (WGS) entry which is preliminary data.</text>
</comment>
<dbReference type="EMBL" id="RCCE01000002">
    <property type="protein sequence ID" value="RLJ59077.1"/>
    <property type="molecule type" value="Genomic_DNA"/>
</dbReference>
<gene>
    <name evidence="2" type="ORF">BCF46_1219</name>
</gene>
<protein>
    <recommendedName>
        <fullName evidence="4">DUF4168 domain-containing protein</fullName>
    </recommendedName>
</protein>
<keyword evidence="3" id="KW-1185">Reference proteome</keyword>
<feature type="signal peptide" evidence="1">
    <location>
        <begin position="1"/>
        <end position="37"/>
    </location>
</feature>
<proteinExistence type="predicted"/>
<feature type="chain" id="PRO_5019715898" description="DUF4168 domain-containing protein" evidence="1">
    <location>
        <begin position="38"/>
        <end position="122"/>
    </location>
</feature>
<name>A0A497WTQ1_9RHOB</name>
<evidence type="ECO:0000313" key="3">
    <source>
        <dbReference type="Proteomes" id="UP000269157"/>
    </source>
</evidence>
<dbReference type="AlphaFoldDB" id="A0A497WTQ1"/>
<accession>A0A497WTQ1</accession>
<evidence type="ECO:0008006" key="4">
    <source>
        <dbReference type="Google" id="ProtNLM"/>
    </source>
</evidence>
<evidence type="ECO:0000256" key="1">
    <source>
        <dbReference type="SAM" id="SignalP"/>
    </source>
</evidence>
<sequence length="122" mass="12855">MSRPGLGQTLHNSEITIMKLFLTTAAATLAFAAPSFADTSAAELFAMSNASAAETIVRETSMGDTTAARVRLALGNMSAAERQTFFDSDTVSRQRILKNIQLFGDSNSAAEMSAEIESSAGN</sequence>
<reference evidence="2 3" key="1">
    <citation type="submission" date="2018-10" db="EMBL/GenBank/DDBJ databases">
        <title>Genomic Encyclopedia of Archaeal and Bacterial Type Strains, Phase II (KMG-II): from individual species to whole genera.</title>
        <authorList>
            <person name="Goeker M."/>
        </authorList>
    </citation>
    <scope>NUCLEOTIDE SEQUENCE [LARGE SCALE GENOMIC DNA]</scope>
    <source>
        <strain evidence="2 3">DSM 29466</strain>
    </source>
</reference>
<keyword evidence="1" id="KW-0732">Signal</keyword>
<evidence type="ECO:0000313" key="2">
    <source>
        <dbReference type="EMBL" id="RLJ59077.1"/>
    </source>
</evidence>